<evidence type="ECO:0000256" key="6">
    <source>
        <dbReference type="ARBA" id="ARBA00023002"/>
    </source>
</evidence>
<dbReference type="PRINTS" id="PR00407">
    <property type="entry name" value="EUMOPTERIN"/>
</dbReference>
<dbReference type="PROSITE" id="PS50255">
    <property type="entry name" value="CYTOCHROME_B5_2"/>
    <property type="match status" value="1"/>
</dbReference>
<dbReference type="EMBL" id="BRYB01002340">
    <property type="protein sequence ID" value="GMI43366.1"/>
    <property type="molecule type" value="Genomic_DNA"/>
</dbReference>
<evidence type="ECO:0000313" key="10">
    <source>
        <dbReference type="EMBL" id="GMI43366.1"/>
    </source>
</evidence>
<comment type="caution">
    <text evidence="10">The sequence shown here is derived from an EMBL/GenBank/DDBJ whole genome shotgun (WGS) entry which is preliminary data.</text>
</comment>
<proteinExistence type="predicted"/>
<dbReference type="InterPro" id="IPR008335">
    <property type="entry name" value="Mopterin_OxRdtase_euk"/>
</dbReference>
<comment type="subunit">
    <text evidence="2">Homodimer.</text>
</comment>
<sequence>MPPRPLLAPLRAVLKNSSPLKTHQSLNRLTSRTRSSLDVTRAFSARAQPDSGTHYSRAIPACAALALGAAAAVALGSQREEVRMDTPPDTDLPVAAVGLGRTQDESPLFSLREFHTMCEDGRIVVMLDGNLYDISSFTGHPGGVGRLQMAAGGDLAVYWKVYMQHNRGHIDKIMGKYHIGHLSNEDSAEVSANTAFANPYTNDPPTSKHLLTNTRFPYNAEGRIKELRKNYHTPAGKHFMRNHNMVPDIDPKEYRLTICGAGMEETVFTLDELKDTSRFEKVEITSVIQCNGNRREDYHYLDGKTPAFGPPHWVCGAIGCSRWTGVRLRDLYREAGMDVDGISLGKVPAPKDAQHVGLLAYDHDEVGNQYCCSFPFEKSLDPFGDVIVAYEMNGEDIPRGHGYPVRCIVPGNAGARNCKFLERVTVTSTPCAEETNWKQYAVHAPDTPLVKLLDFKEHKEELERDEAVQEMPVQSFVTTPAAHDVLGAKKINISENGVPYVYIEGIAWGGGGNGVHRVDVSVDGGKHFTRAEILEKPVKQRYKGNWGWVFFEKKVELPKEMAAQVLRGEKVRLDVCSKALNSAWNMQPETPQANYNPHGCCVNHWYRVPVDMDGALDKDVPYVPDEKNGEFGQKPSGGKFTKPFDNQDQPEAAKKKGNAKECVW</sequence>
<keyword evidence="5" id="KW-0479">Metal-binding</keyword>
<evidence type="ECO:0000256" key="7">
    <source>
        <dbReference type="ARBA" id="ARBA00023004"/>
    </source>
</evidence>
<dbReference type="SUPFAM" id="SSF81296">
    <property type="entry name" value="E set domains"/>
    <property type="match status" value="1"/>
</dbReference>
<dbReference type="Gene3D" id="2.60.40.650">
    <property type="match status" value="1"/>
</dbReference>
<name>A0ABQ6N7W6_9STRA</name>
<keyword evidence="7" id="KW-0408">Iron</keyword>
<dbReference type="InterPro" id="IPR000572">
    <property type="entry name" value="OxRdtase_Mopterin-bd_dom"/>
</dbReference>
<dbReference type="Pfam" id="PF00174">
    <property type="entry name" value="Oxidored_molyb"/>
    <property type="match status" value="1"/>
</dbReference>
<dbReference type="SMART" id="SM01117">
    <property type="entry name" value="Cyt-b5"/>
    <property type="match status" value="1"/>
</dbReference>
<evidence type="ECO:0000256" key="2">
    <source>
        <dbReference type="ARBA" id="ARBA00011738"/>
    </source>
</evidence>
<feature type="domain" description="Cytochrome b5 heme-binding" evidence="9">
    <location>
        <begin position="106"/>
        <end position="183"/>
    </location>
</feature>
<dbReference type="Gene3D" id="3.90.420.10">
    <property type="entry name" value="Oxidoreductase, molybdopterin-binding domain"/>
    <property type="match status" value="1"/>
</dbReference>
<evidence type="ECO:0000256" key="4">
    <source>
        <dbReference type="ARBA" id="ARBA00022617"/>
    </source>
</evidence>
<reference evidence="10 11" key="1">
    <citation type="journal article" date="2023" name="Commun. Biol.">
        <title>Genome analysis of Parmales, the sister group of diatoms, reveals the evolutionary specialization of diatoms from phago-mixotrophs to photoautotrophs.</title>
        <authorList>
            <person name="Ban H."/>
            <person name="Sato S."/>
            <person name="Yoshikawa S."/>
            <person name="Yamada K."/>
            <person name="Nakamura Y."/>
            <person name="Ichinomiya M."/>
            <person name="Sato N."/>
            <person name="Blanc-Mathieu R."/>
            <person name="Endo H."/>
            <person name="Kuwata A."/>
            <person name="Ogata H."/>
        </authorList>
    </citation>
    <scope>NUCLEOTIDE SEQUENCE [LARGE SCALE GENOMIC DNA]</scope>
</reference>
<dbReference type="InterPro" id="IPR022407">
    <property type="entry name" value="OxRdtase_Mopterin_BS"/>
</dbReference>
<keyword evidence="6" id="KW-0560">Oxidoreductase</keyword>
<keyword evidence="4" id="KW-0349">Heme</keyword>
<dbReference type="PANTHER" id="PTHR19372">
    <property type="entry name" value="SULFITE REDUCTASE"/>
    <property type="match status" value="1"/>
</dbReference>
<dbReference type="Gene3D" id="3.10.120.10">
    <property type="entry name" value="Cytochrome b5-like heme/steroid binding domain"/>
    <property type="match status" value="1"/>
</dbReference>
<protein>
    <recommendedName>
        <fullName evidence="9">Cytochrome b5 heme-binding domain-containing protein</fullName>
    </recommendedName>
</protein>
<evidence type="ECO:0000256" key="1">
    <source>
        <dbReference type="ARBA" id="ARBA00001924"/>
    </source>
</evidence>
<dbReference type="SUPFAM" id="SSF56524">
    <property type="entry name" value="Oxidoreductase molybdopterin-binding domain"/>
    <property type="match status" value="1"/>
</dbReference>
<evidence type="ECO:0000256" key="3">
    <source>
        <dbReference type="ARBA" id="ARBA00022505"/>
    </source>
</evidence>
<evidence type="ECO:0000256" key="5">
    <source>
        <dbReference type="ARBA" id="ARBA00022723"/>
    </source>
</evidence>
<dbReference type="InterPro" id="IPR001199">
    <property type="entry name" value="Cyt_B5-like_heme/steroid-bd"/>
</dbReference>
<dbReference type="InterPro" id="IPR036374">
    <property type="entry name" value="OxRdtase_Mopterin-bd_sf"/>
</dbReference>
<accession>A0ABQ6N7W6</accession>
<evidence type="ECO:0000256" key="8">
    <source>
        <dbReference type="SAM" id="MobiDB-lite"/>
    </source>
</evidence>
<dbReference type="Pfam" id="PF03404">
    <property type="entry name" value="Mo-co_dimer"/>
    <property type="match status" value="1"/>
</dbReference>
<keyword evidence="11" id="KW-1185">Reference proteome</keyword>
<evidence type="ECO:0000313" key="11">
    <source>
        <dbReference type="Proteomes" id="UP001165060"/>
    </source>
</evidence>
<dbReference type="PROSITE" id="PS00559">
    <property type="entry name" value="MOLYBDOPTERIN_EUK"/>
    <property type="match status" value="1"/>
</dbReference>
<dbReference type="Proteomes" id="UP001165060">
    <property type="component" value="Unassembled WGS sequence"/>
</dbReference>
<gene>
    <name evidence="10" type="ORF">TeGR_g9614</name>
</gene>
<dbReference type="Pfam" id="PF00173">
    <property type="entry name" value="Cyt-b5"/>
    <property type="match status" value="1"/>
</dbReference>
<dbReference type="SUPFAM" id="SSF55856">
    <property type="entry name" value="Cytochrome b5-like heme/steroid binding domain"/>
    <property type="match status" value="1"/>
</dbReference>
<dbReference type="InterPro" id="IPR036400">
    <property type="entry name" value="Cyt_B5-like_heme/steroid_sf"/>
</dbReference>
<dbReference type="InterPro" id="IPR014756">
    <property type="entry name" value="Ig_E-set"/>
</dbReference>
<organism evidence="10 11">
    <name type="scientific">Tetraparma gracilis</name>
    <dbReference type="NCBI Taxonomy" id="2962635"/>
    <lineage>
        <taxon>Eukaryota</taxon>
        <taxon>Sar</taxon>
        <taxon>Stramenopiles</taxon>
        <taxon>Ochrophyta</taxon>
        <taxon>Bolidophyceae</taxon>
        <taxon>Parmales</taxon>
        <taxon>Triparmaceae</taxon>
        <taxon>Tetraparma</taxon>
    </lineage>
</organism>
<feature type="region of interest" description="Disordered" evidence="8">
    <location>
        <begin position="622"/>
        <end position="664"/>
    </location>
</feature>
<dbReference type="InterPro" id="IPR005066">
    <property type="entry name" value="MoCF_OxRdtse_dimer"/>
</dbReference>
<comment type="cofactor">
    <cofactor evidence="1">
        <name>Mo-molybdopterin</name>
        <dbReference type="ChEBI" id="CHEBI:71302"/>
    </cofactor>
</comment>
<dbReference type="PANTHER" id="PTHR19372:SF7">
    <property type="entry name" value="SULFITE OXIDASE, MITOCHONDRIAL"/>
    <property type="match status" value="1"/>
</dbReference>
<evidence type="ECO:0000259" key="9">
    <source>
        <dbReference type="PROSITE" id="PS50255"/>
    </source>
</evidence>
<keyword evidence="3" id="KW-0500">Molybdenum</keyword>